<feature type="region of interest" description="Disordered" evidence="1">
    <location>
        <begin position="185"/>
        <end position="205"/>
    </location>
</feature>
<evidence type="ECO:0000313" key="3">
    <source>
        <dbReference type="Proteomes" id="UP000747110"/>
    </source>
</evidence>
<evidence type="ECO:0000256" key="1">
    <source>
        <dbReference type="SAM" id="MobiDB-lite"/>
    </source>
</evidence>
<sequence>MAGQPGGEGGAAAVLSAGQRVGGGGRKCNTGARVGVGGGGGAVPQQPQCVNGPVRHQQRNCVAVRGPTGRGYARRAGTGEYPQANKRAGRRSPVWVWGEASSSTAAVDVAVVVVEAEEVEEVAEAEAVVVVVQLSHVACAQPAADCADNMEHGIATFPNRAPFDRYAYETTHHQDAALHLISTVQPSNAPSQGTPSHSPQGNRNY</sequence>
<dbReference type="AlphaFoldDB" id="A0A8J4BXT3"/>
<dbReference type="EMBL" id="BNCP01000002">
    <property type="protein sequence ID" value="GIL70246.1"/>
    <property type="molecule type" value="Genomic_DNA"/>
</dbReference>
<keyword evidence="3" id="KW-1185">Reference proteome</keyword>
<organism evidence="2 3">
    <name type="scientific">Volvox reticuliferus</name>
    <dbReference type="NCBI Taxonomy" id="1737510"/>
    <lineage>
        <taxon>Eukaryota</taxon>
        <taxon>Viridiplantae</taxon>
        <taxon>Chlorophyta</taxon>
        <taxon>core chlorophytes</taxon>
        <taxon>Chlorophyceae</taxon>
        <taxon>CS clade</taxon>
        <taxon>Chlamydomonadales</taxon>
        <taxon>Volvocaceae</taxon>
        <taxon>Volvox</taxon>
    </lineage>
</organism>
<name>A0A8J4BXT3_9CHLO</name>
<evidence type="ECO:0000313" key="2">
    <source>
        <dbReference type="EMBL" id="GIL70246.1"/>
    </source>
</evidence>
<accession>A0A8J4BXT3</accession>
<reference evidence="2" key="1">
    <citation type="journal article" date="2021" name="Proc. Natl. Acad. Sci. U.S.A.">
        <title>Three genomes in the algal genus Volvox reveal the fate of a haploid sex-determining region after a transition to homothallism.</title>
        <authorList>
            <person name="Yamamoto K."/>
            <person name="Hamaji T."/>
            <person name="Kawai-Toyooka H."/>
            <person name="Matsuzaki R."/>
            <person name="Takahashi F."/>
            <person name="Nishimura Y."/>
            <person name="Kawachi M."/>
            <person name="Noguchi H."/>
            <person name="Minakuchi Y."/>
            <person name="Umen J.G."/>
            <person name="Toyoda A."/>
            <person name="Nozaki H."/>
        </authorList>
    </citation>
    <scope>NUCLEOTIDE SEQUENCE</scope>
    <source>
        <strain evidence="2">NIES-3786</strain>
    </source>
</reference>
<comment type="caution">
    <text evidence="2">The sequence shown here is derived from an EMBL/GenBank/DDBJ whole genome shotgun (WGS) entry which is preliminary data.</text>
</comment>
<dbReference type="Proteomes" id="UP000747110">
    <property type="component" value="Unassembled WGS sequence"/>
</dbReference>
<proteinExistence type="predicted"/>
<protein>
    <submittedName>
        <fullName evidence="2">Uncharacterized protein</fullName>
    </submittedName>
</protein>
<gene>
    <name evidence="2" type="ORF">Vretifemale_1086</name>
</gene>